<dbReference type="OrthoDB" id="435813at2759"/>
<feature type="non-terminal residue" evidence="2">
    <location>
        <position position="1"/>
    </location>
</feature>
<accession>A0A813FJ44</accession>
<evidence type="ECO:0000313" key="2">
    <source>
        <dbReference type="EMBL" id="CAE8611986.1"/>
    </source>
</evidence>
<organism evidence="2 3">
    <name type="scientific">Polarella glacialis</name>
    <name type="common">Dinoflagellate</name>
    <dbReference type="NCBI Taxonomy" id="89957"/>
    <lineage>
        <taxon>Eukaryota</taxon>
        <taxon>Sar</taxon>
        <taxon>Alveolata</taxon>
        <taxon>Dinophyceae</taxon>
        <taxon>Suessiales</taxon>
        <taxon>Suessiaceae</taxon>
        <taxon>Polarella</taxon>
    </lineage>
</organism>
<gene>
    <name evidence="2" type="ORF">PGLA1383_LOCUS29786</name>
</gene>
<feature type="region of interest" description="Disordered" evidence="1">
    <location>
        <begin position="291"/>
        <end position="324"/>
    </location>
</feature>
<protein>
    <submittedName>
        <fullName evidence="2">Uncharacterized protein</fullName>
    </submittedName>
</protein>
<feature type="compositionally biased region" description="Low complexity" evidence="1">
    <location>
        <begin position="214"/>
        <end position="237"/>
    </location>
</feature>
<feature type="region of interest" description="Disordered" evidence="1">
    <location>
        <begin position="214"/>
        <end position="270"/>
    </location>
</feature>
<proteinExistence type="predicted"/>
<reference evidence="2" key="1">
    <citation type="submission" date="2021-02" db="EMBL/GenBank/DDBJ databases">
        <authorList>
            <person name="Dougan E. K."/>
            <person name="Rhodes N."/>
            <person name="Thang M."/>
            <person name="Chan C."/>
        </authorList>
    </citation>
    <scope>NUCLEOTIDE SEQUENCE</scope>
</reference>
<comment type="caution">
    <text evidence="2">The sequence shown here is derived from an EMBL/GenBank/DDBJ whole genome shotgun (WGS) entry which is preliminary data.</text>
</comment>
<evidence type="ECO:0000313" key="3">
    <source>
        <dbReference type="Proteomes" id="UP000654075"/>
    </source>
</evidence>
<evidence type="ECO:0000256" key="1">
    <source>
        <dbReference type="SAM" id="MobiDB-lite"/>
    </source>
</evidence>
<name>A0A813FJ44_POLGL</name>
<dbReference type="EMBL" id="CAJNNV010025065">
    <property type="protein sequence ID" value="CAE8611986.1"/>
    <property type="molecule type" value="Genomic_DNA"/>
</dbReference>
<sequence length="619" mass="67115">AATSPSLWTLWTDWKFLAGCSCDSHQMNRDSDRSESRKLSQNSLEGGWQVTAVLPVELPSTGQRAIGGSVCRRAVPITTVPLLPMEESSASSASMSSADDSSSSAVYSQTVSVVFSEAVSDTAISVQHVSRFGFSRRANSTESIGESFCGDSPKAKPRKADQQWMPLSVGMSPSDAAPHPPQLPDVFIKRRNNKKLSLVSISSMMSVVTVGSVGSSDEAKSTSSSAPPLSPCSSVASRNNTPKGGERKKSGSRSRRSAMSDEDEKVPDGTMQVPAGRAIMSKASTCGSLGSVASQSSMNSLTSSGMNYKPRSSGSQTPRRRKSITSMMSSLSSFAGTMKENVVPTSPFNSPENAVILFDWDDTLCPTWWAFNIAETECVEELDVHAQVVEQVLRAARKEARVAIVTLATQEWWRESASLFLPGIDVKALFKELEIRVYYAVKPGGYGEFKDASSFKLRTAAKKKAMAKCLANLYPTFTARSVRWNVLSIGDSAVEQRALQQLLAARSKSPLCKTLKMTSDPTLEDLTSQLQAMLPLFHDMIARNKVYLGEILQSGVSSVGGRSQLHFSFLPKFSFWFALASALDYVLYSCVLIQSLSEINDQCQCSVIRGSGMKDTYMC</sequence>
<feature type="compositionally biased region" description="Polar residues" evidence="1">
    <location>
        <begin position="291"/>
        <end position="317"/>
    </location>
</feature>
<dbReference type="PANTHER" id="PTHR38899">
    <property type="entry name" value="DOMAIN OOKINETE PROTEIN, PUTATIVE-RELATED"/>
    <property type="match status" value="1"/>
</dbReference>
<dbReference type="Proteomes" id="UP000654075">
    <property type="component" value="Unassembled WGS sequence"/>
</dbReference>
<dbReference type="AlphaFoldDB" id="A0A813FJ44"/>
<keyword evidence="3" id="KW-1185">Reference proteome</keyword>
<dbReference type="PANTHER" id="PTHR38899:SF1">
    <property type="entry name" value="PROTEIN KINASE"/>
    <property type="match status" value="1"/>
</dbReference>